<gene>
    <name evidence="1" type="ORF">NDU88_002099</name>
</gene>
<name>A0AAV7TJS3_PLEWA</name>
<dbReference type="Proteomes" id="UP001066276">
    <property type="component" value="Chromosome 3_2"/>
</dbReference>
<reference evidence="1" key="1">
    <citation type="journal article" date="2022" name="bioRxiv">
        <title>Sequencing and chromosome-scale assembly of the giantPleurodeles waltlgenome.</title>
        <authorList>
            <person name="Brown T."/>
            <person name="Elewa A."/>
            <person name="Iarovenko S."/>
            <person name="Subramanian E."/>
            <person name="Araus A.J."/>
            <person name="Petzold A."/>
            <person name="Susuki M."/>
            <person name="Suzuki K.-i.T."/>
            <person name="Hayashi T."/>
            <person name="Toyoda A."/>
            <person name="Oliveira C."/>
            <person name="Osipova E."/>
            <person name="Leigh N.D."/>
            <person name="Simon A."/>
            <person name="Yun M.H."/>
        </authorList>
    </citation>
    <scope>NUCLEOTIDE SEQUENCE</scope>
    <source>
        <strain evidence="1">20211129_DDA</strain>
        <tissue evidence="1">Liver</tissue>
    </source>
</reference>
<keyword evidence="2" id="KW-1185">Reference proteome</keyword>
<evidence type="ECO:0000313" key="2">
    <source>
        <dbReference type="Proteomes" id="UP001066276"/>
    </source>
</evidence>
<comment type="caution">
    <text evidence="1">The sequence shown here is derived from an EMBL/GenBank/DDBJ whole genome shotgun (WGS) entry which is preliminary data.</text>
</comment>
<organism evidence="1 2">
    <name type="scientific">Pleurodeles waltl</name>
    <name type="common">Iberian ribbed newt</name>
    <dbReference type="NCBI Taxonomy" id="8319"/>
    <lineage>
        <taxon>Eukaryota</taxon>
        <taxon>Metazoa</taxon>
        <taxon>Chordata</taxon>
        <taxon>Craniata</taxon>
        <taxon>Vertebrata</taxon>
        <taxon>Euteleostomi</taxon>
        <taxon>Amphibia</taxon>
        <taxon>Batrachia</taxon>
        <taxon>Caudata</taxon>
        <taxon>Salamandroidea</taxon>
        <taxon>Salamandridae</taxon>
        <taxon>Pleurodelinae</taxon>
        <taxon>Pleurodeles</taxon>
    </lineage>
</organism>
<proteinExistence type="predicted"/>
<protein>
    <submittedName>
        <fullName evidence="1">Uncharacterized protein</fullName>
    </submittedName>
</protein>
<dbReference type="EMBL" id="JANPWB010000006">
    <property type="protein sequence ID" value="KAJ1176832.1"/>
    <property type="molecule type" value="Genomic_DNA"/>
</dbReference>
<accession>A0AAV7TJS3</accession>
<evidence type="ECO:0000313" key="1">
    <source>
        <dbReference type="EMBL" id="KAJ1176832.1"/>
    </source>
</evidence>
<sequence>MQGKRGSADEVAHVTMRQRLSFSARLLPECCAPKALFSQTLLSEPQERLLCPRGLDSFYSRPERLVCRAEFDVYFAPGGPL</sequence>
<dbReference type="AlphaFoldDB" id="A0AAV7TJS3"/>